<evidence type="ECO:0000313" key="1">
    <source>
        <dbReference type="EMBL" id="GFR15984.1"/>
    </source>
</evidence>
<organism evidence="1 2">
    <name type="scientific">Trichonephila clavata</name>
    <name type="common">Joro spider</name>
    <name type="synonym">Nephila clavata</name>
    <dbReference type="NCBI Taxonomy" id="2740835"/>
    <lineage>
        <taxon>Eukaryota</taxon>
        <taxon>Metazoa</taxon>
        <taxon>Ecdysozoa</taxon>
        <taxon>Arthropoda</taxon>
        <taxon>Chelicerata</taxon>
        <taxon>Arachnida</taxon>
        <taxon>Araneae</taxon>
        <taxon>Araneomorphae</taxon>
        <taxon>Entelegynae</taxon>
        <taxon>Araneoidea</taxon>
        <taxon>Nephilidae</taxon>
        <taxon>Trichonephila</taxon>
    </lineage>
</organism>
<protein>
    <submittedName>
        <fullName evidence="1">DUF1758 domain-containing protein</fullName>
    </submittedName>
</protein>
<comment type="caution">
    <text evidence="1">The sequence shown here is derived from an EMBL/GenBank/DDBJ whole genome shotgun (WGS) entry which is preliminary data.</text>
</comment>
<keyword evidence="2" id="KW-1185">Reference proteome</keyword>
<dbReference type="EMBL" id="BMAO01017481">
    <property type="protein sequence ID" value="GFR15984.1"/>
    <property type="molecule type" value="Genomic_DNA"/>
</dbReference>
<gene>
    <name evidence="1" type="primary">AVEN_178279_1</name>
    <name evidence="1" type="ORF">TNCT_243591</name>
</gene>
<sequence length="160" mass="18292">MTYKHLISQCKVKITPCETCQNLNHNSLFCPKTKIKTPLRNNKTEIPEVDSLKKPETETRVKDIVMSSVLNPQYSPENYATLLQTAEVQLINGCNKVIARLLLDSGSQKSFIRNDLKNALNLKPVRQTLLIYTFSNRKPLEKTFEVVNLTLTSRFPPFNP</sequence>
<dbReference type="OrthoDB" id="6436045at2759"/>
<dbReference type="Proteomes" id="UP000887116">
    <property type="component" value="Unassembled WGS sequence"/>
</dbReference>
<reference evidence="1" key="1">
    <citation type="submission" date="2020-07" db="EMBL/GenBank/DDBJ databases">
        <title>Multicomponent nature underlies the extraordinary mechanical properties of spider dragline silk.</title>
        <authorList>
            <person name="Kono N."/>
            <person name="Nakamura H."/>
            <person name="Mori M."/>
            <person name="Yoshida Y."/>
            <person name="Ohtoshi R."/>
            <person name="Malay A.D."/>
            <person name="Moran D.A.P."/>
            <person name="Tomita M."/>
            <person name="Numata K."/>
            <person name="Arakawa K."/>
        </authorList>
    </citation>
    <scope>NUCLEOTIDE SEQUENCE</scope>
</reference>
<dbReference type="AlphaFoldDB" id="A0A8X6LQC5"/>
<proteinExistence type="predicted"/>
<name>A0A8X6LQC5_TRICU</name>
<accession>A0A8X6LQC5</accession>
<evidence type="ECO:0000313" key="2">
    <source>
        <dbReference type="Proteomes" id="UP000887116"/>
    </source>
</evidence>